<name>A0A166LXQ9_9AGAM</name>
<evidence type="ECO:0000259" key="1">
    <source>
        <dbReference type="SMART" id="SM00993"/>
    </source>
</evidence>
<proteinExistence type="predicted"/>
<dbReference type="OrthoDB" id="78296at2759"/>
<evidence type="ECO:0000313" key="3">
    <source>
        <dbReference type="Proteomes" id="UP000076532"/>
    </source>
</evidence>
<dbReference type="AlphaFoldDB" id="A0A166LXQ9"/>
<organism evidence="2 3">
    <name type="scientific">Athelia psychrophila</name>
    <dbReference type="NCBI Taxonomy" id="1759441"/>
    <lineage>
        <taxon>Eukaryota</taxon>
        <taxon>Fungi</taxon>
        <taxon>Dikarya</taxon>
        <taxon>Basidiomycota</taxon>
        <taxon>Agaricomycotina</taxon>
        <taxon>Agaricomycetes</taxon>
        <taxon>Agaricomycetidae</taxon>
        <taxon>Atheliales</taxon>
        <taxon>Atheliaceae</taxon>
        <taxon>Athelia</taxon>
    </lineage>
</organism>
<sequence length="58" mass="6313">MRLKQTCTTTGLPAPYLDPRTGMPFATVRASEVLTHLLNHEGVWSGGWGAISRGSERT</sequence>
<dbReference type="SMART" id="SM00993">
    <property type="entry name" value="YL1_C"/>
    <property type="match status" value="1"/>
</dbReference>
<gene>
    <name evidence="2" type="ORF">FIBSPDRAFT_858374</name>
</gene>
<feature type="domain" description="Vps72/YL1 C-terminal" evidence="1">
    <location>
        <begin position="5"/>
        <end position="34"/>
    </location>
</feature>
<dbReference type="Proteomes" id="UP000076532">
    <property type="component" value="Unassembled WGS sequence"/>
</dbReference>
<dbReference type="InterPro" id="IPR013272">
    <property type="entry name" value="Vps72/YL1_C"/>
</dbReference>
<evidence type="ECO:0000313" key="2">
    <source>
        <dbReference type="EMBL" id="KZP23428.1"/>
    </source>
</evidence>
<accession>A0A166LXQ9</accession>
<protein>
    <recommendedName>
        <fullName evidence="1">Vps72/YL1 C-terminal domain-containing protein</fullName>
    </recommendedName>
</protein>
<keyword evidence="3" id="KW-1185">Reference proteome</keyword>
<reference evidence="2 3" key="1">
    <citation type="journal article" date="2016" name="Mol. Biol. Evol.">
        <title>Comparative Genomics of Early-Diverging Mushroom-Forming Fungi Provides Insights into the Origins of Lignocellulose Decay Capabilities.</title>
        <authorList>
            <person name="Nagy L.G."/>
            <person name="Riley R."/>
            <person name="Tritt A."/>
            <person name="Adam C."/>
            <person name="Daum C."/>
            <person name="Floudas D."/>
            <person name="Sun H."/>
            <person name="Yadav J.S."/>
            <person name="Pangilinan J."/>
            <person name="Larsson K.H."/>
            <person name="Matsuura K."/>
            <person name="Barry K."/>
            <person name="Labutti K."/>
            <person name="Kuo R."/>
            <person name="Ohm R.A."/>
            <person name="Bhattacharya S.S."/>
            <person name="Shirouzu T."/>
            <person name="Yoshinaga Y."/>
            <person name="Martin F.M."/>
            <person name="Grigoriev I.V."/>
            <person name="Hibbett D.S."/>
        </authorList>
    </citation>
    <scope>NUCLEOTIDE SEQUENCE [LARGE SCALE GENOMIC DNA]</scope>
    <source>
        <strain evidence="2 3">CBS 109695</strain>
    </source>
</reference>
<dbReference type="Pfam" id="PF08265">
    <property type="entry name" value="YL1_C"/>
    <property type="match status" value="1"/>
</dbReference>
<dbReference type="STRING" id="436010.A0A166LXQ9"/>
<dbReference type="EMBL" id="KV417532">
    <property type="protein sequence ID" value="KZP23428.1"/>
    <property type="molecule type" value="Genomic_DNA"/>
</dbReference>